<gene>
    <name evidence="1" type="ORF">GCM10007857_57980</name>
</gene>
<accession>A0ABQ6B5X5</accession>
<evidence type="ECO:0000313" key="1">
    <source>
        <dbReference type="EMBL" id="GLR89085.1"/>
    </source>
</evidence>
<sequence length="116" mass="12222">MFPAMEWGNTIRTIRPPSWAPAAALLLASWIAVAALSSQVRAGAEVVAVAFPPWWNAQQALLAAASANAAIVRTTAMPALLVVRPDGHDGLHKLREAGAWLAVDPQTIAACFKAND</sequence>
<protein>
    <submittedName>
        <fullName evidence="1">Uncharacterized protein</fullName>
    </submittedName>
</protein>
<reference evidence="2" key="1">
    <citation type="journal article" date="2019" name="Int. J. Syst. Evol. Microbiol.">
        <title>The Global Catalogue of Microorganisms (GCM) 10K type strain sequencing project: providing services to taxonomists for standard genome sequencing and annotation.</title>
        <authorList>
            <consortium name="The Broad Institute Genomics Platform"/>
            <consortium name="The Broad Institute Genome Sequencing Center for Infectious Disease"/>
            <person name="Wu L."/>
            <person name="Ma J."/>
        </authorList>
    </citation>
    <scope>NUCLEOTIDE SEQUENCE [LARGE SCALE GENOMIC DNA]</scope>
    <source>
        <strain evidence="2">NBRC 102520</strain>
    </source>
</reference>
<name>A0ABQ6B5X5_9BRAD</name>
<comment type="caution">
    <text evidence="1">The sequence shown here is derived from an EMBL/GenBank/DDBJ whole genome shotgun (WGS) entry which is preliminary data.</text>
</comment>
<evidence type="ECO:0000313" key="2">
    <source>
        <dbReference type="Proteomes" id="UP001156905"/>
    </source>
</evidence>
<keyword evidence="2" id="KW-1185">Reference proteome</keyword>
<proteinExistence type="predicted"/>
<dbReference type="Proteomes" id="UP001156905">
    <property type="component" value="Unassembled WGS sequence"/>
</dbReference>
<organism evidence="1 2">
    <name type="scientific">Bradyrhizobium iriomotense</name>
    <dbReference type="NCBI Taxonomy" id="441950"/>
    <lineage>
        <taxon>Bacteria</taxon>
        <taxon>Pseudomonadati</taxon>
        <taxon>Pseudomonadota</taxon>
        <taxon>Alphaproteobacteria</taxon>
        <taxon>Hyphomicrobiales</taxon>
        <taxon>Nitrobacteraceae</taxon>
        <taxon>Bradyrhizobium</taxon>
    </lineage>
</organism>
<dbReference type="EMBL" id="BSOW01000023">
    <property type="protein sequence ID" value="GLR89085.1"/>
    <property type="molecule type" value="Genomic_DNA"/>
</dbReference>